<protein>
    <submittedName>
        <fullName evidence="2">SFRICE_015655</fullName>
    </submittedName>
</protein>
<organism evidence="2">
    <name type="scientific">Spodoptera frugiperda</name>
    <name type="common">Fall armyworm</name>
    <dbReference type="NCBI Taxonomy" id="7108"/>
    <lineage>
        <taxon>Eukaryota</taxon>
        <taxon>Metazoa</taxon>
        <taxon>Ecdysozoa</taxon>
        <taxon>Arthropoda</taxon>
        <taxon>Hexapoda</taxon>
        <taxon>Insecta</taxon>
        <taxon>Pterygota</taxon>
        <taxon>Neoptera</taxon>
        <taxon>Endopterygota</taxon>
        <taxon>Lepidoptera</taxon>
        <taxon>Glossata</taxon>
        <taxon>Ditrysia</taxon>
        <taxon>Noctuoidea</taxon>
        <taxon>Noctuidae</taxon>
        <taxon>Amphipyrinae</taxon>
        <taxon>Spodoptera</taxon>
    </lineage>
</organism>
<evidence type="ECO:0000313" key="2">
    <source>
        <dbReference type="EMBL" id="SOQ36643.1"/>
    </source>
</evidence>
<dbReference type="EMBL" id="ODYU01001013">
    <property type="protein sequence ID" value="SOQ36643.1"/>
    <property type="molecule type" value="Genomic_DNA"/>
</dbReference>
<reference evidence="2" key="1">
    <citation type="submission" date="2016-07" db="EMBL/GenBank/DDBJ databases">
        <authorList>
            <person name="Bretaudeau A."/>
        </authorList>
    </citation>
    <scope>NUCLEOTIDE SEQUENCE</scope>
    <source>
        <strain evidence="2">Rice</strain>
        <tissue evidence="2">Whole body</tissue>
    </source>
</reference>
<name>A0A2H1V719_SPOFR</name>
<gene>
    <name evidence="2" type="ORF">SFRICE_015655</name>
</gene>
<feature type="region of interest" description="Disordered" evidence="1">
    <location>
        <begin position="384"/>
        <end position="451"/>
    </location>
</feature>
<dbReference type="AlphaFoldDB" id="A0A2H1V719"/>
<sequence>MVSDDAAYSGARLPISNLFTRALKTPRFYPSGNTDSGKEFHSLAVCTRKLEAKHFVRSSSATIAVCRGMLLLNMPLAWLGTSRVPRHTVTRRLSLYALWKYTKGQSPADAGPLCNMEENGWVMGINHPMTSLALGKARGSVRLLLTKNHPVPIPAFRVGAPVNPLETRTTASPDSHRTDRIISNAYMRCVLMTSYVMRAMRACGPLGYFFTRDVLCYVAVDRDKLKDLLNERTQPHAFYPRRGRQRCSLRHVMPLYNVHPLFNICVISSINTLPDPGIEPLVRQSHLRPLDQRGSQDLLNDVRPERDAPHARVWFWSGGELPLIAVLRPALTVAGDRPAIPDARNDFLLCRGCVYKHTSSHTHDTQTRNNNLWITQRVAPCGNRTRYPLRGSQLPSHRPNRAVDGTLRATTEKSSKNRKKPSNTSSGPGVKPETTCPAVALATTRPTMQSE</sequence>
<accession>A0A2H1V719</accession>
<evidence type="ECO:0000256" key="1">
    <source>
        <dbReference type="SAM" id="MobiDB-lite"/>
    </source>
</evidence>
<proteinExistence type="predicted"/>